<dbReference type="GO" id="GO:0005737">
    <property type="term" value="C:cytoplasm"/>
    <property type="evidence" value="ECO:0007669"/>
    <property type="project" value="UniProtKB-SubCell"/>
</dbReference>
<evidence type="ECO:0000313" key="14">
    <source>
        <dbReference type="Proteomes" id="UP000729402"/>
    </source>
</evidence>
<dbReference type="Pfam" id="PF00227">
    <property type="entry name" value="Proteasome"/>
    <property type="match status" value="1"/>
</dbReference>
<evidence type="ECO:0000313" key="13">
    <source>
        <dbReference type="EMBL" id="KAG8060152.1"/>
    </source>
</evidence>
<comment type="similarity">
    <text evidence="11">Belongs to the peptidase T1A family.</text>
</comment>
<evidence type="ECO:0000256" key="6">
    <source>
        <dbReference type="ARBA" id="ARBA00022942"/>
    </source>
</evidence>
<evidence type="ECO:0000256" key="11">
    <source>
        <dbReference type="PROSITE-ProRule" id="PRU00808"/>
    </source>
</evidence>
<comment type="caution">
    <text evidence="13">The sequence shown here is derived from an EMBL/GenBank/DDBJ whole genome shotgun (WGS) entry which is preliminary data.</text>
</comment>
<feature type="compositionally biased region" description="Polar residues" evidence="12">
    <location>
        <begin position="20"/>
        <end position="31"/>
    </location>
</feature>
<gene>
    <name evidence="13" type="ORF">GUJ93_ZPchr0002g24819</name>
</gene>
<keyword evidence="6 11" id="KW-0647">Proteasome</keyword>
<dbReference type="GO" id="GO:0051603">
    <property type="term" value="P:proteolysis involved in protein catabolic process"/>
    <property type="evidence" value="ECO:0007669"/>
    <property type="project" value="InterPro"/>
</dbReference>
<evidence type="ECO:0000256" key="9">
    <source>
        <dbReference type="ARBA" id="ARBA00075304"/>
    </source>
</evidence>
<dbReference type="PANTHER" id="PTHR11599">
    <property type="entry name" value="PROTEASOME SUBUNIT ALPHA/BETA"/>
    <property type="match status" value="1"/>
</dbReference>
<keyword evidence="5" id="KW-0963">Cytoplasm</keyword>
<dbReference type="EMBL" id="JAAALK010000287">
    <property type="protein sequence ID" value="KAG8060152.1"/>
    <property type="molecule type" value="Genomic_DNA"/>
</dbReference>
<evidence type="ECO:0000256" key="5">
    <source>
        <dbReference type="ARBA" id="ARBA00022490"/>
    </source>
</evidence>
<protein>
    <recommendedName>
        <fullName evidence="4">Proteasome subunit alpha type-2</fullName>
    </recommendedName>
    <alternativeName>
        <fullName evidence="10">20S proteasome alpha subunit B</fullName>
    </alternativeName>
    <alternativeName>
        <fullName evidence="9">20S proteasome subunit alpha-2</fullName>
    </alternativeName>
</protein>
<accession>A0A8J5V536</accession>
<feature type="compositionally biased region" description="Acidic residues" evidence="12">
    <location>
        <begin position="70"/>
        <end position="80"/>
    </location>
</feature>
<sequence length="391" mass="42882">MEMDLNVADGVPDKPAATARSDSGMSESSVLNAEASGAAPMPAEEGSSSTPLPPAVLEFSILRSSALAEGENDVGDEEDATPSPPLHQQLVTQELFPTDAAPPRPAPQHWAELGFLCPEPPRPQPDNRVVPHAPPLAPLRPPQAAKKSRRGPRSRSSQYRGVTSEEEGQYRQYKKINPDARAKWYIGIDLRIVMTSANGVVIATEKKLPSILVDETSVQKIQSLTPNIGVVYSGMGPDFRVLVRKSRKQAQQYYRLYKETIPVTQLVRETAAVMQEFTQSGGVRPFGVSLLIAGYDDNGPQLYQVDPSGSYFSWKASAMGKNVSNAKTFLEKRYTEDMELDDAIHTAILTLKEGYEGQISSNNIEIGVIRSDREFKVLSPAEIKDFLEEVE</sequence>
<evidence type="ECO:0000256" key="12">
    <source>
        <dbReference type="SAM" id="MobiDB-lite"/>
    </source>
</evidence>
<name>A0A8J5V536_ZIZPA</name>
<evidence type="ECO:0000256" key="8">
    <source>
        <dbReference type="ARBA" id="ARBA00026071"/>
    </source>
</evidence>
<evidence type="ECO:0000256" key="4">
    <source>
        <dbReference type="ARBA" id="ARBA00021337"/>
    </source>
</evidence>
<dbReference type="AlphaFoldDB" id="A0A8J5V536"/>
<keyword evidence="7" id="KW-0539">Nucleus</keyword>
<comment type="subunit">
    <text evidence="8">The 26S proteasome consists of a 20S proteasome core and two 19S regulatory subunits. The 20S proteasome core is composed of 28 subunits that are arranged in four stacked rings, resulting in a barrel-shaped structure. The two end rings are each formed by seven alpha subunits, and the two central rings are each formed by seven beta subunits. The catalytic chamber with the active sites is on the inside of the barrel.</text>
</comment>
<evidence type="ECO:0000256" key="3">
    <source>
        <dbReference type="ARBA" id="ARBA00004496"/>
    </source>
</evidence>
<dbReference type="InterPro" id="IPR023332">
    <property type="entry name" value="Proteasome_alpha-type"/>
</dbReference>
<dbReference type="CDD" id="cd03750">
    <property type="entry name" value="proteasome_alpha_type_2"/>
    <property type="match status" value="1"/>
</dbReference>
<dbReference type="OrthoDB" id="431557at2759"/>
<dbReference type="PROSITE" id="PS51475">
    <property type="entry name" value="PROTEASOME_ALPHA_2"/>
    <property type="match status" value="1"/>
</dbReference>
<keyword evidence="14" id="KW-1185">Reference proteome</keyword>
<dbReference type="GO" id="GO:0005634">
    <property type="term" value="C:nucleus"/>
    <property type="evidence" value="ECO:0007669"/>
    <property type="project" value="UniProtKB-SubCell"/>
</dbReference>
<evidence type="ECO:0000256" key="2">
    <source>
        <dbReference type="ARBA" id="ARBA00004123"/>
    </source>
</evidence>
<organism evidence="13 14">
    <name type="scientific">Zizania palustris</name>
    <name type="common">Northern wild rice</name>
    <dbReference type="NCBI Taxonomy" id="103762"/>
    <lineage>
        <taxon>Eukaryota</taxon>
        <taxon>Viridiplantae</taxon>
        <taxon>Streptophyta</taxon>
        <taxon>Embryophyta</taxon>
        <taxon>Tracheophyta</taxon>
        <taxon>Spermatophyta</taxon>
        <taxon>Magnoliopsida</taxon>
        <taxon>Liliopsida</taxon>
        <taxon>Poales</taxon>
        <taxon>Poaceae</taxon>
        <taxon>BOP clade</taxon>
        <taxon>Oryzoideae</taxon>
        <taxon>Oryzeae</taxon>
        <taxon>Zizaniinae</taxon>
        <taxon>Zizania</taxon>
    </lineage>
</organism>
<reference evidence="13" key="2">
    <citation type="submission" date="2021-02" db="EMBL/GenBank/DDBJ databases">
        <authorList>
            <person name="Kimball J.A."/>
            <person name="Haas M.W."/>
            <person name="Macchietto M."/>
            <person name="Kono T."/>
            <person name="Duquette J."/>
            <person name="Shao M."/>
        </authorList>
    </citation>
    <scope>NUCLEOTIDE SEQUENCE</scope>
    <source>
        <tissue evidence="13">Fresh leaf tissue</tissue>
    </source>
</reference>
<feature type="region of interest" description="Disordered" evidence="12">
    <location>
        <begin position="1"/>
        <end position="170"/>
    </location>
</feature>
<dbReference type="Proteomes" id="UP000729402">
    <property type="component" value="Unassembled WGS sequence"/>
</dbReference>
<comment type="subcellular location">
    <subcellularLocation>
        <location evidence="3">Cytoplasm</location>
    </subcellularLocation>
    <subcellularLocation>
        <location evidence="2">Nucleus</location>
    </subcellularLocation>
</comment>
<dbReference type="GO" id="GO:0019773">
    <property type="term" value="C:proteasome core complex, alpha-subunit complex"/>
    <property type="evidence" value="ECO:0007669"/>
    <property type="project" value="UniProtKB-UniRule"/>
</dbReference>
<evidence type="ECO:0000256" key="7">
    <source>
        <dbReference type="ARBA" id="ARBA00023242"/>
    </source>
</evidence>
<evidence type="ECO:0000256" key="10">
    <source>
        <dbReference type="ARBA" id="ARBA00078359"/>
    </source>
</evidence>
<dbReference type="FunFam" id="3.60.20.10:FF:000028">
    <property type="entry name" value="Proteasome subunit alpha type"/>
    <property type="match status" value="1"/>
</dbReference>
<proteinExistence type="inferred from homology"/>
<evidence type="ECO:0000256" key="1">
    <source>
        <dbReference type="ARBA" id="ARBA00002000"/>
    </source>
</evidence>
<reference evidence="13" key="1">
    <citation type="journal article" date="2021" name="bioRxiv">
        <title>Whole Genome Assembly and Annotation of Northern Wild Rice, Zizania palustris L., Supports a Whole Genome Duplication in the Zizania Genus.</title>
        <authorList>
            <person name="Haas M."/>
            <person name="Kono T."/>
            <person name="Macchietto M."/>
            <person name="Millas R."/>
            <person name="McGilp L."/>
            <person name="Shao M."/>
            <person name="Duquette J."/>
            <person name="Hirsch C.N."/>
            <person name="Kimball J."/>
        </authorList>
    </citation>
    <scope>NUCLEOTIDE SEQUENCE</scope>
    <source>
        <tissue evidence="13">Fresh leaf tissue</tissue>
    </source>
</reference>
<dbReference type="InterPro" id="IPR050115">
    <property type="entry name" value="Proteasome_alpha"/>
</dbReference>
<comment type="function">
    <text evidence="1">The proteasome is a multicatalytic proteinase complex which is characterized by its ability to cleave peptides with Arg, Phe, Tyr, Leu, and Glu adjacent to the leaving group at neutral or slightly basic pH. The proteasome has an ATP-dependent proteolytic activity.</text>
</comment>
<feature type="compositionally biased region" description="Pro residues" evidence="12">
    <location>
        <begin position="132"/>
        <end position="141"/>
    </location>
</feature>
<dbReference type="InterPro" id="IPR001353">
    <property type="entry name" value="Proteasome_sua/b"/>
</dbReference>